<organism evidence="1">
    <name type="scientific">Alectorobius mimon</name>
    <dbReference type="NCBI Taxonomy" id="360319"/>
    <lineage>
        <taxon>Eukaryota</taxon>
        <taxon>Metazoa</taxon>
        <taxon>Ecdysozoa</taxon>
        <taxon>Arthropoda</taxon>
        <taxon>Chelicerata</taxon>
        <taxon>Arachnida</taxon>
        <taxon>Acari</taxon>
        <taxon>Parasitiformes</taxon>
        <taxon>Ixodida</taxon>
        <taxon>Ixodoidea</taxon>
        <taxon>Argasidae</taxon>
        <taxon>Ornithodorinae</taxon>
        <taxon>Alectorobius</taxon>
    </lineage>
</organism>
<feature type="non-terminal residue" evidence="1">
    <location>
        <position position="165"/>
    </location>
</feature>
<dbReference type="AlphaFoldDB" id="A0A147B900"/>
<protein>
    <submittedName>
        <fullName evidence="1">Rho gtpase activating protein 18</fullName>
    </submittedName>
</protein>
<feature type="non-terminal residue" evidence="1">
    <location>
        <position position="1"/>
    </location>
</feature>
<name>A0A147B900_9ACAR</name>
<accession>A0A147B900</accession>
<dbReference type="EMBL" id="GEIB01000777">
    <property type="protein sequence ID" value="JAR87223.1"/>
    <property type="molecule type" value="Transcribed_RNA"/>
</dbReference>
<reference evidence="1" key="1">
    <citation type="submission" date="2016-03" db="EMBL/GenBank/DDBJ databases">
        <title>Gut transcriptome analysis on engorged females of Ornithodoros mimon (Acari: Argasidae) and phylogenetic inferences of soft ticks.</title>
        <authorList>
            <person name="Landulfo G.A."/>
            <person name="Giovanni D."/>
            <person name="Carvalho E."/>
            <person name="Junqueira-de-Azevedo I."/>
            <person name="Patane J."/>
            <person name="Mendoca R."/>
            <person name="Barros-Battesti D."/>
        </authorList>
    </citation>
    <scope>NUCLEOTIDE SEQUENCE</scope>
    <source>
        <strain evidence="1">Females</strain>
        <tissue evidence="1">Gut</tissue>
    </source>
</reference>
<proteinExistence type="predicted"/>
<evidence type="ECO:0000313" key="1">
    <source>
        <dbReference type="EMBL" id="JAR87223.1"/>
    </source>
</evidence>
<sequence length="165" mass="18819">QQKHQEVQRLQLVQQGRQLRNLEKSIHVLVREQWLWKGTQYLLQESGYLVRPMTLQDEGQFLGSTDVARFHVCFECVNPPSRTRNSKDSFFLKTAPLQVLHDLTNKPRLLGSEAPMRVLFHERRQGNSDHVAVFDGFSPGRFPSAVSDAVLVVQGAQFHQGQAGD</sequence>